<dbReference type="InterPro" id="IPR001357">
    <property type="entry name" value="BRCT_dom"/>
</dbReference>
<protein>
    <recommendedName>
        <fullName evidence="2">BRCT domain-containing protein</fullName>
    </recommendedName>
</protein>
<feature type="compositionally biased region" description="Low complexity" evidence="1">
    <location>
        <begin position="7"/>
        <end position="16"/>
    </location>
</feature>
<dbReference type="Gene3D" id="3.40.50.10190">
    <property type="entry name" value="BRCT domain"/>
    <property type="match status" value="1"/>
</dbReference>
<proteinExistence type="predicted"/>
<name>A0A6G1GUL2_9PEZI</name>
<dbReference type="Proteomes" id="UP000800041">
    <property type="component" value="Unassembled WGS sequence"/>
</dbReference>
<organism evidence="3 4">
    <name type="scientific">Aulographum hederae CBS 113979</name>
    <dbReference type="NCBI Taxonomy" id="1176131"/>
    <lineage>
        <taxon>Eukaryota</taxon>
        <taxon>Fungi</taxon>
        <taxon>Dikarya</taxon>
        <taxon>Ascomycota</taxon>
        <taxon>Pezizomycotina</taxon>
        <taxon>Dothideomycetes</taxon>
        <taxon>Pleosporomycetidae</taxon>
        <taxon>Aulographales</taxon>
        <taxon>Aulographaceae</taxon>
    </lineage>
</organism>
<keyword evidence="4" id="KW-1185">Reference proteome</keyword>
<sequence>MPPPSNPSNTTTTSPSIKLANPNPQPTRNIFDAWNSSSTGHQRAENRLGGSTSWRDSRNLKLASQFRAGVDGGGKRVADTVGAGSEGFGKDGRKANGGWEKGASGLRKNGQMSLWEVAGKKQQLDLGSQGGLGRIELEEAVGECPGELQSAGEDQENRAAPPREPQIFSQLCFYINGSTAPLVSDLKLKQLLASHGARTSISLGRRSVTHVILGTVDAGRRAGGGLSGSKIQKEIARMGGKGVNFVGVEWVIDSIKAGKRLPEARFSNLKLAPKTQGSVMGMFKVTKIVDKPAAPEKG</sequence>
<evidence type="ECO:0000256" key="1">
    <source>
        <dbReference type="SAM" id="MobiDB-lite"/>
    </source>
</evidence>
<dbReference type="PROSITE" id="PS50172">
    <property type="entry name" value="BRCT"/>
    <property type="match status" value="1"/>
</dbReference>
<dbReference type="SUPFAM" id="SSF52113">
    <property type="entry name" value="BRCT domain"/>
    <property type="match status" value="1"/>
</dbReference>
<dbReference type="InterPro" id="IPR036420">
    <property type="entry name" value="BRCT_dom_sf"/>
</dbReference>
<feature type="region of interest" description="Disordered" evidence="1">
    <location>
        <begin position="81"/>
        <end position="105"/>
    </location>
</feature>
<evidence type="ECO:0000259" key="2">
    <source>
        <dbReference type="PROSITE" id="PS50172"/>
    </source>
</evidence>
<dbReference type="OrthoDB" id="427711at2759"/>
<gene>
    <name evidence="3" type="ORF">K402DRAFT_406105</name>
</gene>
<feature type="domain" description="BRCT" evidence="2">
    <location>
        <begin position="163"/>
        <end position="268"/>
    </location>
</feature>
<evidence type="ECO:0000313" key="3">
    <source>
        <dbReference type="EMBL" id="KAF1984428.1"/>
    </source>
</evidence>
<evidence type="ECO:0000313" key="4">
    <source>
        <dbReference type="Proteomes" id="UP000800041"/>
    </source>
</evidence>
<dbReference type="AlphaFoldDB" id="A0A6G1GUL2"/>
<feature type="region of interest" description="Disordered" evidence="1">
    <location>
        <begin position="1"/>
        <end position="52"/>
    </location>
</feature>
<dbReference type="EMBL" id="ML977168">
    <property type="protein sequence ID" value="KAF1984428.1"/>
    <property type="molecule type" value="Genomic_DNA"/>
</dbReference>
<accession>A0A6G1GUL2</accession>
<reference evidence="3" key="1">
    <citation type="journal article" date="2020" name="Stud. Mycol.">
        <title>101 Dothideomycetes genomes: a test case for predicting lifestyles and emergence of pathogens.</title>
        <authorList>
            <person name="Haridas S."/>
            <person name="Albert R."/>
            <person name="Binder M."/>
            <person name="Bloem J."/>
            <person name="Labutti K."/>
            <person name="Salamov A."/>
            <person name="Andreopoulos B."/>
            <person name="Baker S."/>
            <person name="Barry K."/>
            <person name="Bills G."/>
            <person name="Bluhm B."/>
            <person name="Cannon C."/>
            <person name="Castanera R."/>
            <person name="Culley D."/>
            <person name="Daum C."/>
            <person name="Ezra D."/>
            <person name="Gonzalez J."/>
            <person name="Henrissat B."/>
            <person name="Kuo A."/>
            <person name="Liang C."/>
            <person name="Lipzen A."/>
            <person name="Lutzoni F."/>
            <person name="Magnuson J."/>
            <person name="Mondo S."/>
            <person name="Nolan M."/>
            <person name="Ohm R."/>
            <person name="Pangilinan J."/>
            <person name="Park H.-J."/>
            <person name="Ramirez L."/>
            <person name="Alfaro M."/>
            <person name="Sun H."/>
            <person name="Tritt A."/>
            <person name="Yoshinaga Y."/>
            <person name="Zwiers L.-H."/>
            <person name="Turgeon B."/>
            <person name="Goodwin S."/>
            <person name="Spatafora J."/>
            <person name="Crous P."/>
            <person name="Grigoriev I."/>
        </authorList>
    </citation>
    <scope>NUCLEOTIDE SEQUENCE</scope>
    <source>
        <strain evidence="3">CBS 113979</strain>
    </source>
</reference>
<dbReference type="Pfam" id="PF16589">
    <property type="entry name" value="BRCT_2"/>
    <property type="match status" value="1"/>
</dbReference>